<name>A0AAD9WFG4_9HELO</name>
<reference evidence="8" key="1">
    <citation type="submission" date="2023-06" db="EMBL/GenBank/DDBJ databases">
        <title>Draft genome of Marssonina rosae.</title>
        <authorList>
            <person name="Cheng Q."/>
        </authorList>
    </citation>
    <scope>NUCLEOTIDE SEQUENCE</scope>
    <source>
        <strain evidence="8">R4</strain>
    </source>
</reference>
<feature type="transmembrane region" description="Helical" evidence="6">
    <location>
        <begin position="157"/>
        <end position="179"/>
    </location>
</feature>
<evidence type="ECO:0000313" key="8">
    <source>
        <dbReference type="EMBL" id="KAK2627361.1"/>
    </source>
</evidence>
<dbReference type="Pfam" id="PF20684">
    <property type="entry name" value="Fung_rhodopsin"/>
    <property type="match status" value="1"/>
</dbReference>
<feature type="domain" description="Rhodopsin" evidence="7">
    <location>
        <begin position="14"/>
        <end position="253"/>
    </location>
</feature>
<dbReference type="GO" id="GO:0016020">
    <property type="term" value="C:membrane"/>
    <property type="evidence" value="ECO:0007669"/>
    <property type="project" value="UniProtKB-SubCell"/>
</dbReference>
<proteinExistence type="inferred from homology"/>
<evidence type="ECO:0000256" key="6">
    <source>
        <dbReference type="SAM" id="Phobius"/>
    </source>
</evidence>
<comment type="subcellular location">
    <subcellularLocation>
        <location evidence="1">Membrane</location>
        <topology evidence="1">Multi-pass membrane protein</topology>
    </subcellularLocation>
</comment>
<gene>
    <name evidence="8" type="ORF">QTJ16_003327</name>
</gene>
<evidence type="ECO:0000256" key="4">
    <source>
        <dbReference type="ARBA" id="ARBA00023136"/>
    </source>
</evidence>
<sequence>MSLGVISATVVLTRLSTRLVTTSTFGLDDLFTFITLVAGVPSMVLTAHGEITNGLGRDIWTLSPTAITDFIRVFYAMEILYFIQLALLKSTLLFFYLRIFPGQRIKQIIWGTLVFDLCFGLVFLFLAIFPCEPISYYWTRWDEQHEGQCVDINMMGWVNACISIVLDIWMLGIPISQLVHLKLHWKKKLGVFMMFFVGTFVTVVSIIRLHSLVHFQNSRNPTWDNLSVSIWSTIEINVGLICACMPTLRLLLVHLFPNIMASQNQSGSKNAYYGTPAHSAVGGNISIVRPRGKSLQDDYDTDGDGIRYEQSYTVHHSDHLEQDESKLIEMYAFDSRISTRSPMVNGEARAGV</sequence>
<keyword evidence="3 6" id="KW-1133">Transmembrane helix</keyword>
<protein>
    <recommendedName>
        <fullName evidence="7">Rhodopsin domain-containing protein</fullName>
    </recommendedName>
</protein>
<feature type="transmembrane region" description="Helical" evidence="6">
    <location>
        <begin position="230"/>
        <end position="252"/>
    </location>
</feature>
<dbReference type="EMBL" id="JAUBYV010000004">
    <property type="protein sequence ID" value="KAK2627361.1"/>
    <property type="molecule type" value="Genomic_DNA"/>
</dbReference>
<feature type="transmembrane region" description="Helical" evidence="6">
    <location>
        <begin position="79"/>
        <end position="97"/>
    </location>
</feature>
<organism evidence="8 9">
    <name type="scientific">Diplocarpon rosae</name>
    <dbReference type="NCBI Taxonomy" id="946125"/>
    <lineage>
        <taxon>Eukaryota</taxon>
        <taxon>Fungi</taxon>
        <taxon>Dikarya</taxon>
        <taxon>Ascomycota</taxon>
        <taxon>Pezizomycotina</taxon>
        <taxon>Leotiomycetes</taxon>
        <taxon>Helotiales</taxon>
        <taxon>Drepanopezizaceae</taxon>
        <taxon>Diplocarpon</taxon>
    </lineage>
</organism>
<dbReference type="PANTHER" id="PTHR33048">
    <property type="entry name" value="PTH11-LIKE INTEGRAL MEMBRANE PROTEIN (AFU_ORTHOLOGUE AFUA_5G11245)"/>
    <property type="match status" value="1"/>
</dbReference>
<dbReference type="InterPro" id="IPR049326">
    <property type="entry name" value="Rhodopsin_dom_fungi"/>
</dbReference>
<feature type="transmembrane region" description="Helical" evidence="6">
    <location>
        <begin position="109"/>
        <end position="129"/>
    </location>
</feature>
<evidence type="ECO:0000256" key="1">
    <source>
        <dbReference type="ARBA" id="ARBA00004141"/>
    </source>
</evidence>
<keyword evidence="2 6" id="KW-0812">Transmembrane</keyword>
<comment type="similarity">
    <text evidence="5">Belongs to the SAT4 family.</text>
</comment>
<dbReference type="AlphaFoldDB" id="A0AAD9WFG4"/>
<dbReference type="Proteomes" id="UP001285354">
    <property type="component" value="Unassembled WGS sequence"/>
</dbReference>
<evidence type="ECO:0000313" key="9">
    <source>
        <dbReference type="Proteomes" id="UP001285354"/>
    </source>
</evidence>
<evidence type="ECO:0000256" key="3">
    <source>
        <dbReference type="ARBA" id="ARBA00022989"/>
    </source>
</evidence>
<evidence type="ECO:0000256" key="2">
    <source>
        <dbReference type="ARBA" id="ARBA00022692"/>
    </source>
</evidence>
<dbReference type="InterPro" id="IPR052337">
    <property type="entry name" value="SAT4-like"/>
</dbReference>
<keyword evidence="9" id="KW-1185">Reference proteome</keyword>
<evidence type="ECO:0000256" key="5">
    <source>
        <dbReference type="ARBA" id="ARBA00038359"/>
    </source>
</evidence>
<evidence type="ECO:0000259" key="7">
    <source>
        <dbReference type="Pfam" id="PF20684"/>
    </source>
</evidence>
<comment type="caution">
    <text evidence="8">The sequence shown here is derived from an EMBL/GenBank/DDBJ whole genome shotgun (WGS) entry which is preliminary data.</text>
</comment>
<feature type="transmembrane region" description="Helical" evidence="6">
    <location>
        <begin position="191"/>
        <end position="210"/>
    </location>
</feature>
<keyword evidence="4 6" id="KW-0472">Membrane</keyword>
<accession>A0AAD9WFG4</accession>
<dbReference type="PANTHER" id="PTHR33048:SF143">
    <property type="entry name" value="EXTRACELLULAR MEMBRANE PROTEIN CFEM DOMAIN-CONTAINING PROTEIN-RELATED"/>
    <property type="match status" value="1"/>
</dbReference>